<keyword evidence="2" id="KW-1185">Reference proteome</keyword>
<sequence length="177" mass="19705">MLKWTVSRSLSTASSTPHGPGGGGKSNNRRPFRDLSNTPPTARDSMTRRSSSRIISRVSILSDDSGSNGGSGSTARRALCAVKRTPSRRRRCRSHGGDLRGYFHSTKPNNRGDKRSRTSDSPVIIESYYQSTPRQIDAMVMEEFIRRDTRLGGSLEEVIVTKDQIIRLRHTCRNLQG</sequence>
<name>A0ACC2PF65_9HYME</name>
<organism evidence="1 2">
    <name type="scientific">Eretmocerus hayati</name>
    <dbReference type="NCBI Taxonomy" id="131215"/>
    <lineage>
        <taxon>Eukaryota</taxon>
        <taxon>Metazoa</taxon>
        <taxon>Ecdysozoa</taxon>
        <taxon>Arthropoda</taxon>
        <taxon>Hexapoda</taxon>
        <taxon>Insecta</taxon>
        <taxon>Pterygota</taxon>
        <taxon>Neoptera</taxon>
        <taxon>Endopterygota</taxon>
        <taxon>Hymenoptera</taxon>
        <taxon>Apocrita</taxon>
        <taxon>Proctotrupomorpha</taxon>
        <taxon>Chalcidoidea</taxon>
        <taxon>Aphelinidae</taxon>
        <taxon>Aphelininae</taxon>
        <taxon>Eretmocerus</taxon>
    </lineage>
</organism>
<comment type="caution">
    <text evidence="1">The sequence shown here is derived from an EMBL/GenBank/DDBJ whole genome shotgun (WGS) entry which is preliminary data.</text>
</comment>
<proteinExistence type="predicted"/>
<accession>A0ACC2PF65</accession>
<dbReference type="Proteomes" id="UP001239111">
    <property type="component" value="Chromosome 2"/>
</dbReference>
<dbReference type="EMBL" id="CM056742">
    <property type="protein sequence ID" value="KAJ8680400.1"/>
    <property type="molecule type" value="Genomic_DNA"/>
</dbReference>
<reference evidence="1" key="1">
    <citation type="submission" date="2023-04" db="EMBL/GenBank/DDBJ databases">
        <title>A chromosome-level genome assembly of the parasitoid wasp Eretmocerus hayati.</title>
        <authorList>
            <person name="Zhong Y."/>
            <person name="Liu S."/>
            <person name="Liu Y."/>
        </authorList>
    </citation>
    <scope>NUCLEOTIDE SEQUENCE</scope>
    <source>
        <strain evidence="1">ZJU_SS_LIU_2023</strain>
    </source>
</reference>
<gene>
    <name evidence="1" type="ORF">QAD02_016187</name>
</gene>
<evidence type="ECO:0000313" key="1">
    <source>
        <dbReference type="EMBL" id="KAJ8680400.1"/>
    </source>
</evidence>
<protein>
    <submittedName>
        <fullName evidence="1">Uncharacterized protein</fullName>
    </submittedName>
</protein>
<evidence type="ECO:0000313" key="2">
    <source>
        <dbReference type="Proteomes" id="UP001239111"/>
    </source>
</evidence>